<keyword evidence="19" id="KW-1185">Reference proteome</keyword>
<dbReference type="GO" id="GO:0000166">
    <property type="term" value="F:nucleotide binding"/>
    <property type="evidence" value="ECO:0007669"/>
    <property type="project" value="UniProtKB-KW"/>
</dbReference>
<keyword evidence="8 13" id="KW-0560">Oxidoreductase</keyword>
<comment type="cofactor">
    <cofactor evidence="1 13">
        <name>adenosylcob(III)alamin</name>
        <dbReference type="ChEBI" id="CHEBI:18408"/>
    </cofactor>
</comment>
<name>A0A402D301_9BACT</name>
<evidence type="ECO:0000256" key="1">
    <source>
        <dbReference type="ARBA" id="ARBA00001922"/>
    </source>
</evidence>
<evidence type="ECO:0000256" key="13">
    <source>
        <dbReference type="RuleBase" id="RU364064"/>
    </source>
</evidence>
<comment type="catalytic activity">
    <reaction evidence="12 13">
        <text>a 2'-deoxyribonucleoside 5'-diphosphate + [thioredoxin]-disulfide + H2O = a ribonucleoside 5'-diphosphate + [thioredoxin]-dithiol</text>
        <dbReference type="Rhea" id="RHEA:23252"/>
        <dbReference type="Rhea" id="RHEA-COMP:10698"/>
        <dbReference type="Rhea" id="RHEA-COMP:10700"/>
        <dbReference type="ChEBI" id="CHEBI:15377"/>
        <dbReference type="ChEBI" id="CHEBI:29950"/>
        <dbReference type="ChEBI" id="CHEBI:50058"/>
        <dbReference type="ChEBI" id="CHEBI:57930"/>
        <dbReference type="ChEBI" id="CHEBI:73316"/>
        <dbReference type="EC" id="1.17.4.1"/>
    </reaction>
</comment>
<evidence type="ECO:0000256" key="14">
    <source>
        <dbReference type="SAM" id="MobiDB-lite"/>
    </source>
</evidence>
<dbReference type="AlphaFoldDB" id="A0A402D301"/>
<feature type="region of interest" description="Disordered" evidence="14">
    <location>
        <begin position="1051"/>
        <end position="1070"/>
    </location>
</feature>
<keyword evidence="5 13" id="KW-0846">Cobalamin</keyword>
<dbReference type="Pfam" id="PF08471">
    <property type="entry name" value="Ribonuc_red_2_N"/>
    <property type="match status" value="1"/>
</dbReference>
<dbReference type="PANTHER" id="PTHR43371:SF1">
    <property type="entry name" value="RIBONUCLEOSIDE-DIPHOSPHATE REDUCTASE"/>
    <property type="match status" value="1"/>
</dbReference>
<comment type="function">
    <text evidence="11 13">Catalyzes the reduction of ribonucleotides to deoxyribonucleotides. May function to provide a pool of deoxyribonucleotide precursors for DNA repair during oxygen limitation and/or for immediate growth after restoration of oxygen.</text>
</comment>
<organism evidence="18 19">
    <name type="scientific">Capsulimonas corticalis</name>
    <dbReference type="NCBI Taxonomy" id="2219043"/>
    <lineage>
        <taxon>Bacteria</taxon>
        <taxon>Bacillati</taxon>
        <taxon>Armatimonadota</taxon>
        <taxon>Armatimonadia</taxon>
        <taxon>Capsulimonadales</taxon>
        <taxon>Capsulimonadaceae</taxon>
        <taxon>Capsulimonas</taxon>
    </lineage>
</organism>
<dbReference type="KEGG" id="ccot:CCAX7_004000"/>
<evidence type="ECO:0000256" key="12">
    <source>
        <dbReference type="ARBA" id="ARBA00047754"/>
    </source>
</evidence>
<dbReference type="EC" id="1.17.4.1" evidence="3 13"/>
<dbReference type="GO" id="GO:0071897">
    <property type="term" value="P:DNA biosynthetic process"/>
    <property type="evidence" value="ECO:0007669"/>
    <property type="project" value="UniProtKB-KW"/>
</dbReference>
<feature type="compositionally biased region" description="Low complexity" evidence="14">
    <location>
        <begin position="1051"/>
        <end position="1060"/>
    </location>
</feature>
<dbReference type="InterPro" id="IPR024434">
    <property type="entry name" value="TSCPD_dom"/>
</dbReference>
<dbReference type="PRINTS" id="PR01183">
    <property type="entry name" value="RIBORDTASEM1"/>
</dbReference>
<evidence type="ECO:0000256" key="2">
    <source>
        <dbReference type="ARBA" id="ARBA00007405"/>
    </source>
</evidence>
<feature type="compositionally biased region" description="Gly residues" evidence="14">
    <location>
        <begin position="1061"/>
        <end position="1070"/>
    </location>
</feature>
<dbReference type="GO" id="GO:0050897">
    <property type="term" value="F:cobalt ion binding"/>
    <property type="evidence" value="ECO:0007669"/>
    <property type="project" value="InterPro"/>
</dbReference>
<dbReference type="SUPFAM" id="SSF51998">
    <property type="entry name" value="PFL-like glycyl radical enzymes"/>
    <property type="match status" value="1"/>
</dbReference>
<keyword evidence="6 13" id="KW-0237">DNA synthesis</keyword>
<sequence>MPRIASTKSRQPKEETLDLIADEAPPAAAPPPVVESVAAPEAAAPKKRGRKSNAEKAAIAAAEAALFPAVEPIAAPAPALAAETQEEIGRGEGHAHPFGLDDDRAPFADTIIARLLGDPPPALLDIAARGAGVQMPATPAPPVAIALEAEAAPEISPIKLEISPVEIDMTKTREKNTKENAMPATAEKKETAPQSVQKAPGSGLTVSRRYTQPGQDVWKTTEWELRKASIVGSDGKVVFEQDGVEIPKDWSQLATNVVVSKYFRGHVGTLEREYSVKQLITRVADKIIEWGRAGKYFATDEDAAAFHDELRYILLHQYAAFNSPVWFNLGWPGRRQAVSACYINEVDDTMESILDLYKTEGMLFKDGSGSGVNLSTLRSSKEPLQAGGRSSGPISFMKGLDASAGSIKSGGSTRRAACMRVLDVDHPDIEDFIDCKKDAELKAHALIDAGYSGAFNVVNGAYDTVPFQNANHSVRVSDEFMQAVEADGPWETKARLTGKPIATVKARELMRGIAEGTWVCGDPGMQYDTTINDWHTCSNTDRIYASNPCSEYMFLNSTACNLSSLNLMKFRQEGTGAFDTESFEHAVRIMITAQEIVVGFAAYPTEKIEERSHVYRTLGLGYANLGALLMASGLPYDSDAGRAYAGAVTAIMTGRAYEQSAKIARDCGGPFSGYAENRDPMLRVIRKHRAAVADINPRYIPETLAAAAQRSWDEALEVGEQFGYRNAQATVLAPTGTIGFLMDCDTTGIEPDIAIVKYKSLVGGGMMKIVNQTVPEALTRLGYTDDQMKSIIDFIDEHDTIEGAPALKTEHLPIFDCAFRASNGTRSIHYKGHIKMMAAAQPFISGAISKTVNVPTDATPEEIAETYIESWKLGLKAVAIYRDGSKRTQPLNTSKEKPAADKTSVATLTVAPENKTYAMRRRLPDERSSVTHKFSIGGHEGYITVGLYPDTGDPGEIFIRMAKEGSSISGLMDSFATAISLSLQYGVPLSTLVDKFIHSRFEPSGFTNNKDIPMAKSVMDYIFRWLALKFLAKNERHNVGLLVDQEPEPEVAAPAPAKNGNGNGSNGNGTNGVIKLPVSDGPATIADHERETFRSQSDAPPCPECGAITIRSGACYKCMQCGTSLGCS</sequence>
<dbReference type="EMBL" id="AP025739">
    <property type="protein sequence ID" value="BDI28349.1"/>
    <property type="molecule type" value="Genomic_DNA"/>
</dbReference>
<evidence type="ECO:0000259" key="16">
    <source>
        <dbReference type="Pfam" id="PF08471"/>
    </source>
</evidence>
<feature type="region of interest" description="Disordered" evidence="14">
    <location>
        <begin position="173"/>
        <end position="208"/>
    </location>
</feature>
<reference evidence="18 19" key="1">
    <citation type="journal article" date="2019" name="Int. J. Syst. Evol. Microbiol.">
        <title>Capsulimonas corticalis gen. nov., sp. nov., an aerobic capsulated bacterium, of a novel bacterial order, Capsulimonadales ord. nov., of the class Armatimonadia of the phylum Armatimonadetes.</title>
        <authorList>
            <person name="Li J."/>
            <person name="Kudo C."/>
            <person name="Tonouchi A."/>
        </authorList>
    </citation>
    <scope>NUCLEOTIDE SEQUENCE [LARGE SCALE GENOMIC DNA]</scope>
    <source>
        <strain evidence="18 19">AX-7</strain>
    </source>
</reference>
<evidence type="ECO:0000256" key="8">
    <source>
        <dbReference type="ARBA" id="ARBA00023002"/>
    </source>
</evidence>
<keyword evidence="7 13" id="KW-0547">Nucleotide-binding</keyword>
<protein>
    <recommendedName>
        <fullName evidence="4 13">Vitamin B12-dependent ribonucleotide reductase</fullName>
        <ecNumber evidence="3 13">1.17.4.1</ecNumber>
    </recommendedName>
</protein>
<dbReference type="NCBIfam" id="NF005122">
    <property type="entry name" value="PRK06556.1"/>
    <property type="match status" value="1"/>
</dbReference>
<dbReference type="Pfam" id="PF12637">
    <property type="entry name" value="TSCPD"/>
    <property type="match status" value="1"/>
</dbReference>
<feature type="domain" description="Ribonucleotide reductase large subunit C-terminal" evidence="15">
    <location>
        <begin position="339"/>
        <end position="881"/>
    </location>
</feature>
<evidence type="ECO:0000313" key="18">
    <source>
        <dbReference type="EMBL" id="BDI28349.1"/>
    </source>
</evidence>
<evidence type="ECO:0000256" key="10">
    <source>
        <dbReference type="ARBA" id="ARBA00023285"/>
    </source>
</evidence>
<dbReference type="NCBIfam" id="TIGR02504">
    <property type="entry name" value="NrdJ_Z"/>
    <property type="match status" value="1"/>
</dbReference>
<comment type="similarity">
    <text evidence="2 13">Belongs to the ribonucleoside diphosphate reductase class-2 family.</text>
</comment>
<keyword evidence="9" id="KW-1015">Disulfide bond</keyword>
<keyword evidence="10 13" id="KW-0170">Cobalt</keyword>
<evidence type="ECO:0000256" key="11">
    <source>
        <dbReference type="ARBA" id="ARBA00025437"/>
    </source>
</evidence>
<evidence type="ECO:0000259" key="17">
    <source>
        <dbReference type="Pfam" id="PF12637"/>
    </source>
</evidence>
<evidence type="ECO:0000256" key="5">
    <source>
        <dbReference type="ARBA" id="ARBA00022628"/>
    </source>
</evidence>
<dbReference type="InterPro" id="IPR013678">
    <property type="entry name" value="RNR_2_N"/>
</dbReference>
<dbReference type="CDD" id="cd02888">
    <property type="entry name" value="RNR_II_dimer"/>
    <property type="match status" value="1"/>
</dbReference>
<evidence type="ECO:0000256" key="9">
    <source>
        <dbReference type="ARBA" id="ARBA00023157"/>
    </source>
</evidence>
<evidence type="ECO:0000256" key="4">
    <source>
        <dbReference type="ARBA" id="ARBA00014409"/>
    </source>
</evidence>
<evidence type="ECO:0000256" key="7">
    <source>
        <dbReference type="ARBA" id="ARBA00022741"/>
    </source>
</evidence>
<dbReference type="InterPro" id="IPR000788">
    <property type="entry name" value="RNR_lg_C"/>
</dbReference>
<feature type="region of interest" description="Disordered" evidence="14">
    <location>
        <begin position="1"/>
        <end position="55"/>
    </location>
</feature>
<evidence type="ECO:0000259" key="15">
    <source>
        <dbReference type="Pfam" id="PF02867"/>
    </source>
</evidence>
<feature type="compositionally biased region" description="Low complexity" evidence="14">
    <location>
        <begin position="34"/>
        <end position="43"/>
    </location>
</feature>
<dbReference type="Gene3D" id="3.20.70.20">
    <property type="match status" value="1"/>
</dbReference>
<gene>
    <name evidence="18" type="primary">nrdA_2</name>
    <name evidence="18" type="ORF">CCAX7_004000</name>
</gene>
<dbReference type="Proteomes" id="UP000287394">
    <property type="component" value="Chromosome"/>
</dbReference>
<dbReference type="GO" id="GO:0004748">
    <property type="term" value="F:ribonucleoside-diphosphate reductase activity, thioredoxin disulfide as acceptor"/>
    <property type="evidence" value="ECO:0007669"/>
    <property type="project" value="UniProtKB-EC"/>
</dbReference>
<feature type="region of interest" description="Disordered" evidence="14">
    <location>
        <begin position="80"/>
        <end position="101"/>
    </location>
</feature>
<dbReference type="PANTHER" id="PTHR43371">
    <property type="entry name" value="VITAMIN B12-DEPENDENT RIBONUCLEOTIDE REDUCTASE"/>
    <property type="match status" value="1"/>
</dbReference>
<feature type="domain" description="TSCPD" evidence="17">
    <location>
        <begin position="923"/>
        <end position="1027"/>
    </location>
</feature>
<accession>A0A402D301</accession>
<evidence type="ECO:0000256" key="3">
    <source>
        <dbReference type="ARBA" id="ARBA00012274"/>
    </source>
</evidence>
<dbReference type="InterPro" id="IPR013344">
    <property type="entry name" value="RNR_NrdJ/NrdZ"/>
</dbReference>
<evidence type="ECO:0000256" key="6">
    <source>
        <dbReference type="ARBA" id="ARBA00022634"/>
    </source>
</evidence>
<dbReference type="Pfam" id="PF02867">
    <property type="entry name" value="Ribonuc_red_lgC"/>
    <property type="match status" value="1"/>
</dbReference>
<feature type="domain" description="Ribonucleotide reductase class II vitamin B12-dependent N-terminal" evidence="16">
    <location>
        <begin position="227"/>
        <end position="317"/>
    </location>
</feature>
<feature type="compositionally biased region" description="Basic and acidic residues" evidence="14">
    <location>
        <begin position="87"/>
        <end position="101"/>
    </location>
</feature>
<evidence type="ECO:0000313" key="19">
    <source>
        <dbReference type="Proteomes" id="UP000287394"/>
    </source>
</evidence>
<dbReference type="InterPro" id="IPR050862">
    <property type="entry name" value="RdRp_reductase_class-2"/>
</dbReference>
<proteinExistence type="inferred from homology"/>
<dbReference type="GO" id="GO:0031419">
    <property type="term" value="F:cobalamin binding"/>
    <property type="evidence" value="ECO:0007669"/>
    <property type="project" value="UniProtKB-KW"/>
</dbReference>